<feature type="transmembrane region" description="Helical" evidence="9">
    <location>
        <begin position="66"/>
        <end position="82"/>
    </location>
</feature>
<protein>
    <recommendedName>
        <fullName evidence="2">histidine kinase</fullName>
        <ecNumber evidence="2">2.7.13.3</ecNumber>
    </recommendedName>
</protein>
<keyword evidence="8" id="KW-0902">Two-component regulatory system</keyword>
<proteinExistence type="predicted"/>
<dbReference type="Pfam" id="PF02518">
    <property type="entry name" value="HATPase_c"/>
    <property type="match status" value="1"/>
</dbReference>
<dbReference type="InterPro" id="IPR050482">
    <property type="entry name" value="Sensor_HK_TwoCompSys"/>
</dbReference>
<dbReference type="PANTHER" id="PTHR24421">
    <property type="entry name" value="NITRATE/NITRITE SENSOR PROTEIN NARX-RELATED"/>
    <property type="match status" value="1"/>
</dbReference>
<dbReference type="InterPro" id="IPR011712">
    <property type="entry name" value="Sig_transdc_His_kin_sub3_dim/P"/>
</dbReference>
<evidence type="ECO:0000313" key="12">
    <source>
        <dbReference type="EMBL" id="SER86834.1"/>
    </source>
</evidence>
<accession>A0A1H9SPM3</accession>
<name>A0A1H9SPM3_9PSEU</name>
<dbReference type="SUPFAM" id="SSF55874">
    <property type="entry name" value="ATPase domain of HSP90 chaperone/DNA topoisomerase II/histidine kinase"/>
    <property type="match status" value="1"/>
</dbReference>
<keyword evidence="7" id="KW-0067">ATP-binding</keyword>
<keyword evidence="5" id="KW-0547">Nucleotide-binding</keyword>
<dbReference type="PANTHER" id="PTHR24421:SF10">
    <property type="entry name" value="NITRATE_NITRITE SENSOR PROTEIN NARQ"/>
    <property type="match status" value="1"/>
</dbReference>
<evidence type="ECO:0000256" key="6">
    <source>
        <dbReference type="ARBA" id="ARBA00022777"/>
    </source>
</evidence>
<keyword evidence="4" id="KW-0808">Transferase</keyword>
<keyword evidence="13" id="KW-1185">Reference proteome</keyword>
<evidence type="ECO:0000256" key="4">
    <source>
        <dbReference type="ARBA" id="ARBA00022679"/>
    </source>
</evidence>
<feature type="transmembrane region" description="Helical" evidence="9">
    <location>
        <begin position="36"/>
        <end position="54"/>
    </location>
</feature>
<dbReference type="AlphaFoldDB" id="A0A1H9SPM3"/>
<feature type="domain" description="Signal transduction histidine kinase subgroup 3 dimerisation and phosphoacceptor" evidence="11">
    <location>
        <begin position="199"/>
        <end position="263"/>
    </location>
</feature>
<organism evidence="12 13">
    <name type="scientific">Lentzea albida</name>
    <dbReference type="NCBI Taxonomy" id="65499"/>
    <lineage>
        <taxon>Bacteria</taxon>
        <taxon>Bacillati</taxon>
        <taxon>Actinomycetota</taxon>
        <taxon>Actinomycetes</taxon>
        <taxon>Pseudonocardiales</taxon>
        <taxon>Pseudonocardiaceae</taxon>
        <taxon>Lentzea</taxon>
    </lineage>
</organism>
<evidence type="ECO:0000256" key="8">
    <source>
        <dbReference type="ARBA" id="ARBA00023012"/>
    </source>
</evidence>
<comment type="catalytic activity">
    <reaction evidence="1">
        <text>ATP + protein L-histidine = ADP + protein N-phospho-L-histidine.</text>
        <dbReference type="EC" id="2.7.13.3"/>
    </reaction>
</comment>
<keyword evidence="9" id="KW-1133">Transmembrane helix</keyword>
<dbReference type="EMBL" id="FOFV01000012">
    <property type="protein sequence ID" value="SER86834.1"/>
    <property type="molecule type" value="Genomic_DNA"/>
</dbReference>
<evidence type="ECO:0000256" key="1">
    <source>
        <dbReference type="ARBA" id="ARBA00000085"/>
    </source>
</evidence>
<keyword evidence="9" id="KW-0472">Membrane</keyword>
<dbReference type="Pfam" id="PF07730">
    <property type="entry name" value="HisKA_3"/>
    <property type="match status" value="1"/>
</dbReference>
<dbReference type="Proteomes" id="UP000199503">
    <property type="component" value="Unassembled WGS sequence"/>
</dbReference>
<evidence type="ECO:0000256" key="5">
    <source>
        <dbReference type="ARBA" id="ARBA00022741"/>
    </source>
</evidence>
<keyword evidence="3" id="KW-0597">Phosphoprotein</keyword>
<dbReference type="CDD" id="cd16917">
    <property type="entry name" value="HATPase_UhpB-NarQ-NarX-like"/>
    <property type="match status" value="1"/>
</dbReference>
<dbReference type="GO" id="GO:0046983">
    <property type="term" value="F:protein dimerization activity"/>
    <property type="evidence" value="ECO:0007669"/>
    <property type="project" value="InterPro"/>
</dbReference>
<feature type="transmembrane region" description="Helical" evidence="9">
    <location>
        <begin position="136"/>
        <end position="153"/>
    </location>
</feature>
<feature type="transmembrane region" description="Helical" evidence="9">
    <location>
        <begin position="87"/>
        <end position="106"/>
    </location>
</feature>
<feature type="transmembrane region" description="Helical" evidence="9">
    <location>
        <begin position="112"/>
        <end position="129"/>
    </location>
</feature>
<feature type="domain" description="Histidine kinase/HSP90-like ATPase" evidence="10">
    <location>
        <begin position="309"/>
        <end position="399"/>
    </location>
</feature>
<evidence type="ECO:0000256" key="9">
    <source>
        <dbReference type="SAM" id="Phobius"/>
    </source>
</evidence>
<dbReference type="GO" id="GO:0000155">
    <property type="term" value="F:phosphorelay sensor kinase activity"/>
    <property type="evidence" value="ECO:0007669"/>
    <property type="project" value="InterPro"/>
</dbReference>
<evidence type="ECO:0000259" key="10">
    <source>
        <dbReference type="Pfam" id="PF02518"/>
    </source>
</evidence>
<dbReference type="RefSeq" id="WP_089921477.1">
    <property type="nucleotide sequence ID" value="NZ_FOFV01000012.1"/>
</dbReference>
<dbReference type="Gene3D" id="1.20.5.1930">
    <property type="match status" value="1"/>
</dbReference>
<dbReference type="Gene3D" id="3.30.565.10">
    <property type="entry name" value="Histidine kinase-like ATPase, C-terminal domain"/>
    <property type="match status" value="1"/>
</dbReference>
<reference evidence="13" key="1">
    <citation type="submission" date="2016-10" db="EMBL/GenBank/DDBJ databases">
        <authorList>
            <person name="Varghese N."/>
            <person name="Submissions S."/>
        </authorList>
    </citation>
    <scope>NUCLEOTIDE SEQUENCE [LARGE SCALE GENOMIC DNA]</scope>
    <source>
        <strain evidence="13">DSM 44437</strain>
    </source>
</reference>
<dbReference type="InterPro" id="IPR036890">
    <property type="entry name" value="HATPase_C_sf"/>
</dbReference>
<dbReference type="EC" id="2.7.13.3" evidence="2"/>
<feature type="transmembrane region" description="Helical" evidence="9">
    <location>
        <begin position="159"/>
        <end position="177"/>
    </location>
</feature>
<gene>
    <name evidence="12" type="ORF">SAMN04488000_112254</name>
</gene>
<evidence type="ECO:0000313" key="13">
    <source>
        <dbReference type="Proteomes" id="UP000199503"/>
    </source>
</evidence>
<evidence type="ECO:0000256" key="3">
    <source>
        <dbReference type="ARBA" id="ARBA00022553"/>
    </source>
</evidence>
<dbReference type="GO" id="GO:0016020">
    <property type="term" value="C:membrane"/>
    <property type="evidence" value="ECO:0007669"/>
    <property type="project" value="InterPro"/>
</dbReference>
<keyword evidence="6 12" id="KW-0418">Kinase</keyword>
<dbReference type="GO" id="GO:0005524">
    <property type="term" value="F:ATP binding"/>
    <property type="evidence" value="ECO:0007669"/>
    <property type="project" value="UniProtKB-KW"/>
</dbReference>
<sequence length="401" mass="43451">MKFAEVKQFLLTGAATLFAARRLVRTPPPARWRHVRLVLTLGLAALVVALDVAVPPGRYGWDYPVPGWWFTGIAAASVVMSLRNPLWAWRGCALLLAVTPMINWLWSDDWLWPWSPGLVVATTAMALVVGQNYRQVVLAWVFLFTVASAWVWSGNYLQFTLMASAVVGGALVLGNAMRLRRIAEADSAEQHTRATKLEERAVIARELHDVVAHHMSVLALRAGSARYRFDDLPPELVTEFDEMQSTAREGLTEMRRLLGVLRNENGELETAPQPRVEEIADLVDRLRGAGVAVSLEVEGNVRDVPAGVALSAYRIAQEALSNAVRHAPGSTVDVEISATPGELRLVVANSAATEPVPAADGRTRHGLLGMRERVAALNGAFRAGPDGGGFVVAVTLPLNGG</sequence>
<keyword evidence="9" id="KW-0812">Transmembrane</keyword>
<dbReference type="InterPro" id="IPR003594">
    <property type="entry name" value="HATPase_dom"/>
</dbReference>
<evidence type="ECO:0000256" key="7">
    <source>
        <dbReference type="ARBA" id="ARBA00022840"/>
    </source>
</evidence>
<evidence type="ECO:0000256" key="2">
    <source>
        <dbReference type="ARBA" id="ARBA00012438"/>
    </source>
</evidence>
<evidence type="ECO:0000259" key="11">
    <source>
        <dbReference type="Pfam" id="PF07730"/>
    </source>
</evidence>
<dbReference type="OrthoDB" id="227596at2"/>
<dbReference type="STRING" id="65499.SAMN04488000_112254"/>